<dbReference type="AlphaFoldDB" id="C8PIQ5"/>
<keyword evidence="1" id="KW-1133">Transmembrane helix</keyword>
<evidence type="ECO:0000313" key="2">
    <source>
        <dbReference type="EMBL" id="EEV16810.1"/>
    </source>
</evidence>
<feature type="transmembrane region" description="Helical" evidence="1">
    <location>
        <begin position="137"/>
        <end position="160"/>
    </location>
</feature>
<evidence type="ECO:0008006" key="4">
    <source>
        <dbReference type="Google" id="ProtNLM"/>
    </source>
</evidence>
<dbReference type="EMBL" id="ACYG01000027">
    <property type="protein sequence ID" value="EEV16810.1"/>
    <property type="molecule type" value="Genomic_DNA"/>
</dbReference>
<comment type="caution">
    <text evidence="2">The sequence shown here is derived from an EMBL/GenBank/DDBJ whole genome shotgun (WGS) entry which is preliminary data.</text>
</comment>
<proteinExistence type="predicted"/>
<accession>C8PIQ5</accession>
<dbReference type="eggNOG" id="COG1807">
    <property type="taxonomic scope" value="Bacteria"/>
</dbReference>
<feature type="transmembrane region" description="Helical" evidence="1">
    <location>
        <begin position="9"/>
        <end position="27"/>
    </location>
</feature>
<protein>
    <recommendedName>
        <fullName evidence="4">Glycosyltransferase RgtA/B/C/D-like domain-containing protein</fullName>
    </recommendedName>
</protein>
<feature type="transmembrane region" description="Helical" evidence="1">
    <location>
        <begin position="202"/>
        <end position="226"/>
    </location>
</feature>
<sequence>MKKLYQNEIFVIFIMCLFQGIFLLYAISNLSISYYEAEIFYDKKSLVSLIANLSCEIFGRNDYALRVPFILIHFANAAMIYKISKFILKRRFDMVVATALFMALPASMSSAILLNPAGIIVFFTLLAIYFAKSEYNIALFVLLSVCALIDRAFFMLYVGFGIWALYTRKKELLLLCIALFSFSVIFYDVSSEGKPKGYFLDTVGVFAGAFSPLVFLFFIYTIYRIWIKEEKSLLWFIATSALCLTMLFSLRQRVPLEMMLPYCVIATPLIIRVLFNSYRVRLPKFRTFHKIAVGVTLVSLAVSYFAVIFSDVMYEAMFANKPQRHFIYKFDVARQLASELKNRGVKSVSCEDERLCLRLKFYGLPSGDSAFIYADKPEYVSDHKNSIQNIDIYKRGVRIAKFYVKI</sequence>
<feature type="transmembrane region" description="Helical" evidence="1">
    <location>
        <begin position="172"/>
        <end position="190"/>
    </location>
</feature>
<evidence type="ECO:0000256" key="1">
    <source>
        <dbReference type="SAM" id="Phobius"/>
    </source>
</evidence>
<organism evidence="2 3">
    <name type="scientific">Campylobacter gracilis RM3268</name>
    <dbReference type="NCBI Taxonomy" id="553220"/>
    <lineage>
        <taxon>Bacteria</taxon>
        <taxon>Pseudomonadati</taxon>
        <taxon>Campylobacterota</taxon>
        <taxon>Epsilonproteobacteria</taxon>
        <taxon>Campylobacterales</taxon>
        <taxon>Campylobacteraceae</taxon>
        <taxon>Campylobacter</taxon>
    </lineage>
</organism>
<keyword evidence="1" id="KW-0472">Membrane</keyword>
<dbReference type="Proteomes" id="UP000005709">
    <property type="component" value="Unassembled WGS sequence"/>
</dbReference>
<feature type="transmembrane region" description="Helical" evidence="1">
    <location>
        <begin position="287"/>
        <end position="309"/>
    </location>
</feature>
<dbReference type="STRING" id="824.CGRAC_1024"/>
<feature type="transmembrane region" description="Helical" evidence="1">
    <location>
        <begin position="258"/>
        <end position="275"/>
    </location>
</feature>
<gene>
    <name evidence="2" type="ORF">CAMGR0001_1104</name>
</gene>
<keyword evidence="1" id="KW-0812">Transmembrane</keyword>
<reference evidence="2 3" key="1">
    <citation type="submission" date="2009-07" db="EMBL/GenBank/DDBJ databases">
        <authorList>
            <person name="Madupu R."/>
            <person name="Sebastian Y."/>
            <person name="Durkin A.S."/>
            <person name="Torralba M."/>
            <person name="Methe B."/>
            <person name="Sutton G.G."/>
            <person name="Strausberg R.L."/>
            <person name="Nelson K.E."/>
        </authorList>
    </citation>
    <scope>NUCLEOTIDE SEQUENCE [LARGE SCALE GENOMIC DNA]</scope>
    <source>
        <strain evidence="2 3">RM3268</strain>
    </source>
</reference>
<evidence type="ECO:0000313" key="3">
    <source>
        <dbReference type="Proteomes" id="UP000005709"/>
    </source>
</evidence>
<feature type="transmembrane region" description="Helical" evidence="1">
    <location>
        <begin position="112"/>
        <end position="131"/>
    </location>
</feature>
<keyword evidence="3" id="KW-1185">Reference proteome</keyword>
<name>C8PIQ5_9BACT</name>
<feature type="transmembrane region" description="Helical" evidence="1">
    <location>
        <begin position="63"/>
        <end position="81"/>
    </location>
</feature>
<feature type="transmembrane region" description="Helical" evidence="1">
    <location>
        <begin position="233"/>
        <end position="252"/>
    </location>
</feature>